<dbReference type="Pfam" id="PF01321">
    <property type="entry name" value="Creatinase_N"/>
    <property type="match status" value="1"/>
</dbReference>
<evidence type="ECO:0000259" key="1">
    <source>
        <dbReference type="Pfam" id="PF00557"/>
    </source>
</evidence>
<keyword evidence="3" id="KW-0378">Hydrolase</keyword>
<proteinExistence type="predicted"/>
<protein>
    <submittedName>
        <fullName evidence="3">Xaa-Pro aminopeptidase</fullName>
    </submittedName>
</protein>
<feature type="domain" description="Creatinase N-terminal" evidence="2">
    <location>
        <begin position="12"/>
        <end position="144"/>
    </location>
</feature>
<sequence length="391" mass="42628">MQLPDSFYLGALDRVVERLGADGDDGLLVTHPADVAYLVGFCYAVTEHPVYLWIGADHDRFVLVPELDREYAEQQRIHAPVQTYFEYPGVTSPEEHLAGLLRRRGLGAGRIAYTSSVSVGTFDRLRAVLPEATWATSDVVAGLRLTKAPEEIELHRQAADICDSMLAAGRTYIEDAIAAAGELPREGEIARHVIGHGTDLVYQRYDRVVFTTKLAGGLVYAGPNAANPHGLPSSRRVQRGDTLILSLGAAVLSRFVESERTFVIGEPSAEQRRYFETARTAQHIGTEAMRVGRTCADVNAECLDVIRDAGFGEYLRHRQGHGIGVQNHEAPWVEDGDPTPLAAGMVLSSEPGVYVPGHGGYRISDTVLVTAEGPERLTTYPRSLEENVIAA</sequence>
<dbReference type="Gene3D" id="3.90.230.10">
    <property type="entry name" value="Creatinase/methionine aminopeptidase superfamily"/>
    <property type="match status" value="1"/>
</dbReference>
<dbReference type="EMBL" id="LT629791">
    <property type="protein sequence ID" value="SDU52249.1"/>
    <property type="molecule type" value="Genomic_DNA"/>
</dbReference>
<evidence type="ECO:0000313" key="3">
    <source>
        <dbReference type="EMBL" id="SDU52249.1"/>
    </source>
</evidence>
<evidence type="ECO:0000259" key="2">
    <source>
        <dbReference type="Pfam" id="PF01321"/>
    </source>
</evidence>
<dbReference type="PANTHER" id="PTHR46112">
    <property type="entry name" value="AMINOPEPTIDASE"/>
    <property type="match status" value="1"/>
</dbReference>
<dbReference type="RefSeq" id="WP_082155883.1">
    <property type="nucleotide sequence ID" value="NZ_LBMC01000107.1"/>
</dbReference>
<reference evidence="4" key="1">
    <citation type="submission" date="2016-10" db="EMBL/GenBank/DDBJ databases">
        <authorList>
            <person name="Varghese N."/>
            <person name="Submissions S."/>
        </authorList>
    </citation>
    <scope>NUCLEOTIDE SEQUENCE [LARGE SCALE GENOMIC DNA]</scope>
    <source>
        <strain evidence="4">DSM 45079</strain>
    </source>
</reference>
<dbReference type="GO" id="GO:0004177">
    <property type="term" value="F:aminopeptidase activity"/>
    <property type="evidence" value="ECO:0007669"/>
    <property type="project" value="UniProtKB-KW"/>
</dbReference>
<dbReference type="InterPro" id="IPR036005">
    <property type="entry name" value="Creatinase/aminopeptidase-like"/>
</dbReference>
<dbReference type="PANTHER" id="PTHR46112:SF2">
    <property type="entry name" value="XAA-PRO AMINOPEPTIDASE P-RELATED"/>
    <property type="match status" value="1"/>
</dbReference>
<dbReference type="InterPro" id="IPR000587">
    <property type="entry name" value="Creatinase_N"/>
</dbReference>
<keyword evidence="3" id="KW-0031">Aminopeptidase</keyword>
<gene>
    <name evidence="3" type="ORF">SAMN04488563_2381</name>
</gene>
<keyword evidence="4" id="KW-1185">Reference proteome</keyword>
<dbReference type="Pfam" id="PF00557">
    <property type="entry name" value="Peptidase_M24"/>
    <property type="match status" value="1"/>
</dbReference>
<dbReference type="Proteomes" id="UP000182977">
    <property type="component" value="Chromosome I"/>
</dbReference>
<organism evidence="3 4">
    <name type="scientific">Jiangella alkaliphila</name>
    <dbReference type="NCBI Taxonomy" id="419479"/>
    <lineage>
        <taxon>Bacteria</taxon>
        <taxon>Bacillati</taxon>
        <taxon>Actinomycetota</taxon>
        <taxon>Actinomycetes</taxon>
        <taxon>Jiangellales</taxon>
        <taxon>Jiangellaceae</taxon>
        <taxon>Jiangella</taxon>
    </lineage>
</organism>
<evidence type="ECO:0000313" key="4">
    <source>
        <dbReference type="Proteomes" id="UP000182977"/>
    </source>
</evidence>
<keyword evidence="3" id="KW-0645">Protease</keyword>
<dbReference type="AlphaFoldDB" id="A0A1H2J779"/>
<dbReference type="InterPro" id="IPR050659">
    <property type="entry name" value="Peptidase_M24B"/>
</dbReference>
<name>A0A1H2J779_9ACTN</name>
<dbReference type="SUPFAM" id="SSF55920">
    <property type="entry name" value="Creatinase/aminopeptidase"/>
    <property type="match status" value="1"/>
</dbReference>
<dbReference type="STRING" id="419479.SAMN04488563_2381"/>
<dbReference type="InterPro" id="IPR000994">
    <property type="entry name" value="Pept_M24"/>
</dbReference>
<dbReference type="OrthoDB" id="9806388at2"/>
<dbReference type="InterPro" id="IPR029149">
    <property type="entry name" value="Creatin/AminoP/Spt16_N"/>
</dbReference>
<dbReference type="SUPFAM" id="SSF53092">
    <property type="entry name" value="Creatinase/prolidase N-terminal domain"/>
    <property type="match status" value="1"/>
</dbReference>
<accession>A0A1H2J779</accession>
<dbReference type="Gene3D" id="3.40.350.10">
    <property type="entry name" value="Creatinase/prolidase N-terminal domain"/>
    <property type="match status" value="1"/>
</dbReference>
<feature type="domain" description="Peptidase M24" evidence="1">
    <location>
        <begin position="153"/>
        <end position="371"/>
    </location>
</feature>